<evidence type="ECO:0000313" key="3">
    <source>
        <dbReference type="Proteomes" id="UP000316621"/>
    </source>
</evidence>
<dbReference type="SMART" id="SM00256">
    <property type="entry name" value="FBOX"/>
    <property type="match status" value="1"/>
</dbReference>
<sequence>MGSEEAILFDLNSLPEGCISTILSLTSPIDACKSSVVSSTFRMASDSDVVWERFLPSDYKQILLRSVYSTHNFEFLTKKELYLRLRREPVMLDNGTKIFSLDKSTGKIQYMLGARELSIADGNNPLCWSWKLAPESRFSEVITLRSITNLKIRGKIKTSMLSPETTYAAYLIIKFEEWAYGLDSIPSELLLGENDGNSSTSNKGIAYLSHANDKKKQLMQQLFFANRMQMMRSKVVMEEDQGKGTRVLRDRNDGWMEIELGEFYISRDEKNDHDKEVKMSLMEVKGGQLKGVEDQTFTHQEWKVQLKNLLLEHHSQQVVDEALKELGPKICEASRRQMEEETEDQDEIRKS</sequence>
<reference evidence="2 3" key="1">
    <citation type="journal article" date="2018" name="Science">
        <title>The opium poppy genome and morphinan production.</title>
        <authorList>
            <person name="Guo L."/>
            <person name="Winzer T."/>
            <person name="Yang X."/>
            <person name="Li Y."/>
            <person name="Ning Z."/>
            <person name="He Z."/>
            <person name="Teodor R."/>
            <person name="Lu Y."/>
            <person name="Bowser T.A."/>
            <person name="Graham I.A."/>
            <person name="Ye K."/>
        </authorList>
    </citation>
    <scope>NUCLEOTIDE SEQUENCE [LARGE SCALE GENOMIC DNA]</scope>
    <source>
        <strain evidence="3">cv. HN1</strain>
        <tissue evidence="2">Leaves</tissue>
    </source>
</reference>
<dbReference type="Pfam" id="PF14299">
    <property type="entry name" value="PP2"/>
    <property type="match status" value="1"/>
</dbReference>
<dbReference type="InterPro" id="IPR025886">
    <property type="entry name" value="PP2-like"/>
</dbReference>
<feature type="domain" description="F-box" evidence="1">
    <location>
        <begin position="8"/>
        <end position="54"/>
    </location>
</feature>
<dbReference type="OMA" id="GQREQRM"/>
<dbReference type="PANTHER" id="PTHR32278:SF11">
    <property type="entry name" value="F-BOX DOMAIN-CONTAINING PROTEIN"/>
    <property type="match status" value="1"/>
</dbReference>
<dbReference type="PROSITE" id="PS50181">
    <property type="entry name" value="FBOX"/>
    <property type="match status" value="1"/>
</dbReference>
<dbReference type="Gramene" id="RZC50969">
    <property type="protein sequence ID" value="RZC50969"/>
    <property type="gene ID" value="C5167_019397"/>
</dbReference>
<dbReference type="CDD" id="cd22162">
    <property type="entry name" value="F-box_AtSKIP3-like"/>
    <property type="match status" value="1"/>
</dbReference>
<dbReference type="AlphaFoldDB" id="A0A4Y7IU03"/>
<keyword evidence="3" id="KW-1185">Reference proteome</keyword>
<name>A0A4Y7IU03_PAPSO</name>
<dbReference type="Pfam" id="PF00646">
    <property type="entry name" value="F-box"/>
    <property type="match status" value="1"/>
</dbReference>
<accession>A0A4Y7IU03</accession>
<proteinExistence type="predicted"/>
<organism evidence="2 3">
    <name type="scientific">Papaver somniferum</name>
    <name type="common">Opium poppy</name>
    <dbReference type="NCBI Taxonomy" id="3469"/>
    <lineage>
        <taxon>Eukaryota</taxon>
        <taxon>Viridiplantae</taxon>
        <taxon>Streptophyta</taxon>
        <taxon>Embryophyta</taxon>
        <taxon>Tracheophyta</taxon>
        <taxon>Spermatophyta</taxon>
        <taxon>Magnoliopsida</taxon>
        <taxon>Ranunculales</taxon>
        <taxon>Papaveraceae</taxon>
        <taxon>Papaveroideae</taxon>
        <taxon>Papaver</taxon>
    </lineage>
</organism>
<dbReference type="Proteomes" id="UP000316621">
    <property type="component" value="Chromosome 2"/>
</dbReference>
<gene>
    <name evidence="2" type="ORF">C5167_019397</name>
</gene>
<protein>
    <recommendedName>
        <fullName evidence="1">F-box domain-containing protein</fullName>
    </recommendedName>
</protein>
<dbReference type="InterPro" id="IPR036047">
    <property type="entry name" value="F-box-like_dom_sf"/>
</dbReference>
<dbReference type="SUPFAM" id="SSF81383">
    <property type="entry name" value="F-box domain"/>
    <property type="match status" value="1"/>
</dbReference>
<dbReference type="InterPro" id="IPR001810">
    <property type="entry name" value="F-box_dom"/>
</dbReference>
<dbReference type="EMBL" id="CM010716">
    <property type="protein sequence ID" value="RZC50969.1"/>
    <property type="molecule type" value="Genomic_DNA"/>
</dbReference>
<evidence type="ECO:0000259" key="1">
    <source>
        <dbReference type="PROSITE" id="PS50181"/>
    </source>
</evidence>
<evidence type="ECO:0000313" key="2">
    <source>
        <dbReference type="EMBL" id="RZC50969.1"/>
    </source>
</evidence>
<dbReference type="PANTHER" id="PTHR32278">
    <property type="entry name" value="F-BOX DOMAIN-CONTAINING PROTEIN"/>
    <property type="match status" value="1"/>
</dbReference>